<accession>A0ABN7W7I5</accession>
<proteinExistence type="predicted"/>
<feature type="non-terminal residue" evidence="1">
    <location>
        <position position="1"/>
    </location>
</feature>
<reference evidence="1 2" key="1">
    <citation type="submission" date="2021-06" db="EMBL/GenBank/DDBJ databases">
        <authorList>
            <person name="Kallberg Y."/>
            <person name="Tangrot J."/>
            <person name="Rosling A."/>
        </authorList>
    </citation>
    <scope>NUCLEOTIDE SEQUENCE [LARGE SCALE GENOMIC DNA]</scope>
    <source>
        <strain evidence="1 2">120-4 pot B 10/14</strain>
    </source>
</reference>
<evidence type="ECO:0000313" key="2">
    <source>
        <dbReference type="Proteomes" id="UP000789901"/>
    </source>
</evidence>
<dbReference type="EMBL" id="CAJVQB010033963">
    <property type="protein sequence ID" value="CAG8820496.1"/>
    <property type="molecule type" value="Genomic_DNA"/>
</dbReference>
<dbReference type="Proteomes" id="UP000789901">
    <property type="component" value="Unassembled WGS sequence"/>
</dbReference>
<name>A0ABN7W7I5_GIGMA</name>
<keyword evidence="2" id="KW-1185">Reference proteome</keyword>
<comment type="caution">
    <text evidence="1">The sequence shown here is derived from an EMBL/GenBank/DDBJ whole genome shotgun (WGS) entry which is preliminary data.</text>
</comment>
<organism evidence="1 2">
    <name type="scientific">Gigaspora margarita</name>
    <dbReference type="NCBI Taxonomy" id="4874"/>
    <lineage>
        <taxon>Eukaryota</taxon>
        <taxon>Fungi</taxon>
        <taxon>Fungi incertae sedis</taxon>
        <taxon>Mucoromycota</taxon>
        <taxon>Glomeromycotina</taxon>
        <taxon>Glomeromycetes</taxon>
        <taxon>Diversisporales</taxon>
        <taxon>Gigasporaceae</taxon>
        <taxon>Gigaspora</taxon>
    </lineage>
</organism>
<sequence length="78" mass="9061">DLNNLQQNCPGFDVPADYSMTFSKQSTNHPKNRDSLKEILSPQTYIIRRIKEIKDKMTAIENVVEKLESKLNTAKFYL</sequence>
<gene>
    <name evidence="1" type="ORF">GMARGA_LOCUS27584</name>
</gene>
<protein>
    <submittedName>
        <fullName evidence="1">28000_t:CDS:1</fullName>
    </submittedName>
</protein>
<evidence type="ECO:0000313" key="1">
    <source>
        <dbReference type="EMBL" id="CAG8820496.1"/>
    </source>
</evidence>